<dbReference type="EMBL" id="JBAMMX010000024">
    <property type="protein sequence ID" value="KAK6916743.1"/>
    <property type="molecule type" value="Genomic_DNA"/>
</dbReference>
<evidence type="ECO:0000259" key="3">
    <source>
        <dbReference type="Pfam" id="PF04783"/>
    </source>
</evidence>
<dbReference type="PANTHER" id="PTHR21450">
    <property type="entry name" value="PROTEIN ALTERED PHOSPHATE STARVATION RESPONSE 1"/>
    <property type="match status" value="1"/>
</dbReference>
<reference evidence="4 5" key="1">
    <citation type="submission" date="2023-12" db="EMBL/GenBank/DDBJ databases">
        <title>A high-quality genome assembly for Dillenia turbinata (Dilleniales).</title>
        <authorList>
            <person name="Chanderbali A."/>
        </authorList>
    </citation>
    <scope>NUCLEOTIDE SEQUENCE [LARGE SCALE GENOMIC DNA]</scope>
    <source>
        <strain evidence="4">LSX21</strain>
        <tissue evidence="4">Leaf</tissue>
    </source>
</reference>
<feature type="domain" description="DUF630" evidence="3">
    <location>
        <begin position="1"/>
        <end position="60"/>
    </location>
</feature>
<feature type="compositionally biased region" description="Acidic residues" evidence="1">
    <location>
        <begin position="110"/>
        <end position="119"/>
    </location>
</feature>
<dbReference type="AlphaFoldDB" id="A0AAN8Z0Y7"/>
<dbReference type="Proteomes" id="UP001370490">
    <property type="component" value="Unassembled WGS sequence"/>
</dbReference>
<dbReference type="InterPro" id="IPR006868">
    <property type="entry name" value="DUF630"/>
</dbReference>
<dbReference type="PANTHER" id="PTHR21450:SF17">
    <property type="entry name" value="OS09G0542500 PROTEIN"/>
    <property type="match status" value="1"/>
</dbReference>
<dbReference type="InterPro" id="IPR006867">
    <property type="entry name" value="DUF632"/>
</dbReference>
<gene>
    <name evidence="4" type="ORF">RJ641_019604</name>
</gene>
<feature type="region of interest" description="Disordered" evidence="1">
    <location>
        <begin position="103"/>
        <end position="127"/>
    </location>
</feature>
<organism evidence="4 5">
    <name type="scientific">Dillenia turbinata</name>
    <dbReference type="NCBI Taxonomy" id="194707"/>
    <lineage>
        <taxon>Eukaryota</taxon>
        <taxon>Viridiplantae</taxon>
        <taxon>Streptophyta</taxon>
        <taxon>Embryophyta</taxon>
        <taxon>Tracheophyta</taxon>
        <taxon>Spermatophyta</taxon>
        <taxon>Magnoliopsida</taxon>
        <taxon>eudicotyledons</taxon>
        <taxon>Gunneridae</taxon>
        <taxon>Pentapetalae</taxon>
        <taxon>Dilleniales</taxon>
        <taxon>Dilleniaceae</taxon>
        <taxon>Dillenia</taxon>
    </lineage>
</organism>
<keyword evidence="5" id="KW-1185">Reference proteome</keyword>
<feature type="domain" description="DUF632" evidence="2">
    <location>
        <begin position="250"/>
        <end position="568"/>
    </location>
</feature>
<evidence type="ECO:0008006" key="6">
    <source>
        <dbReference type="Google" id="ProtNLM"/>
    </source>
</evidence>
<evidence type="ECO:0000259" key="2">
    <source>
        <dbReference type="Pfam" id="PF04782"/>
    </source>
</evidence>
<evidence type="ECO:0000256" key="1">
    <source>
        <dbReference type="SAM" id="MobiDB-lite"/>
    </source>
</evidence>
<protein>
    <recommendedName>
        <fullName evidence="6">DUF632 domain-containing protein</fullName>
    </recommendedName>
</protein>
<accession>A0AAN8Z0Y7</accession>
<comment type="caution">
    <text evidence="4">The sequence shown here is derived from an EMBL/GenBank/DDBJ whole genome shotgun (WGS) entry which is preliminary data.</text>
</comment>
<dbReference type="Pfam" id="PF04782">
    <property type="entry name" value="DUF632"/>
    <property type="match status" value="1"/>
</dbReference>
<proteinExistence type="predicted"/>
<sequence>MGCGASKLKEEEEAVAICKERKRQLKLAVERRNSLAEAHCRYFQALYAVSASIKLFVARHSSPSSPFVITFSQKENDVSNPMLLQQSPSQLTHETIACGSCISSSISSDSSEEEQEAENEERREREEEVVVHDHGYFYMGVPPPPMPSPHRDFGWDFFNPFDSVRPEMMGYNRVSEEDLGVVREEEGISELEEEKFNEVVMVGENVNGKHEKESGNEVLRVADEVSNLGKGGQDQEESRVIDTPVRGRELLEALKDIEDHFVKAYDSGKDVSRMLEASRFYLHSGLEEIRENSAKFLESTTWHRSISSKSSSWKSLTASSSSISSSSTWMEYKDDLFEENGSMDSGSHSLTLGRLYAWEKKLYEEVKVGDSMRKLYQRKCSQLRNQNVKGDDSSSADKTRAAVKDLYTRILVAIRTAESISKRIQQLRDEELQPQILELLQGLASTWKIMMECHETQNKIMLEVKSFTYPANGKFCNESHRHATLQLQAELQNWRSCFTRYIAAQRAYIVALHQWLSKYLVPEVEFYSKGKFSAPLSRSSGPPLLLICNNWLASMDKLPVKGVDYAWKCLGKYTKALLAHQREGQQQKRKVESLAKEVDRKILSFQKSENRILELKYSEERSDADERQSFEYLTDRKDLLESLRRELDLEKARHKSHMEETQRITLNGLQTGFSMVFETLAEFSKASFKMYNDLLNCESSKKNRNNPCIESTRDHEDGS</sequence>
<name>A0AAN8Z0Y7_9MAGN</name>
<evidence type="ECO:0000313" key="4">
    <source>
        <dbReference type="EMBL" id="KAK6916743.1"/>
    </source>
</evidence>
<dbReference type="Pfam" id="PF04783">
    <property type="entry name" value="DUF630"/>
    <property type="match status" value="1"/>
</dbReference>
<evidence type="ECO:0000313" key="5">
    <source>
        <dbReference type="Proteomes" id="UP001370490"/>
    </source>
</evidence>